<dbReference type="EC" id="3.1.3.6" evidence="1"/>
<proteinExistence type="predicted"/>
<evidence type="ECO:0000313" key="2">
    <source>
        <dbReference type="Proteomes" id="UP000594014"/>
    </source>
</evidence>
<dbReference type="Proteomes" id="UP000594014">
    <property type="component" value="Chromosome"/>
</dbReference>
<evidence type="ECO:0000313" key="1">
    <source>
        <dbReference type="EMBL" id="QOX64591.1"/>
    </source>
</evidence>
<keyword evidence="1" id="KW-0378">Hydrolase</keyword>
<sequence length="254" mass="27755">MNLLIANDDGIEAKGIKELARSLSRIANIYVCAPHTQRSACGHGITVGKPISMKEVDFPNAKQAWEFTGTPADCVKLGLKMLSEQGVKIHMVCSGINHGGNYGTDTLYSGTVSAAIEGCICGLPAVAVSVNDHKPLTFEVAAELAYETVKAAIDKIDSNTVLNINVPNLPPSDIKGVKIARLGAREYEEWFEPKKNENGEMEYWYSGTPVVYEDLPEDIDVVAMQNGYATITPLHYDLTSYKLIEEVKTWGIKF</sequence>
<dbReference type="EMBL" id="CP042469">
    <property type="protein sequence ID" value="QOX64591.1"/>
    <property type="molecule type" value="Genomic_DNA"/>
</dbReference>
<reference evidence="1" key="1">
    <citation type="submission" date="2019-08" db="EMBL/GenBank/DDBJ databases">
        <title>Genome sequence of Clostridiales bacterium MT110.</title>
        <authorList>
            <person name="Cao J."/>
        </authorList>
    </citation>
    <scope>NUCLEOTIDE SEQUENCE</scope>
    <source>
        <strain evidence="1">MT110</strain>
    </source>
</reference>
<keyword evidence="2" id="KW-1185">Reference proteome</keyword>
<accession>A0ACD1AED9</accession>
<name>A0ACD1AED9_9FIRM</name>
<gene>
    <name evidence="1" type="primary">surE</name>
    <name evidence="1" type="ORF">FRZ06_15205</name>
</gene>
<organism evidence="1 2">
    <name type="scientific">Anoxybacterium hadale</name>
    <dbReference type="NCBI Taxonomy" id="3408580"/>
    <lineage>
        <taxon>Bacteria</taxon>
        <taxon>Bacillati</taxon>
        <taxon>Bacillota</taxon>
        <taxon>Clostridia</taxon>
        <taxon>Peptostreptococcales</taxon>
        <taxon>Anaerovoracaceae</taxon>
        <taxon>Anoxybacterium</taxon>
    </lineage>
</organism>
<protein>
    <submittedName>
        <fullName evidence="1">5'/3'-nucleotidase SurE</fullName>
        <ecNumber evidence="1">3.1.3.5</ecNumber>
        <ecNumber evidence="1">3.1.3.6</ecNumber>
    </submittedName>
</protein>
<dbReference type="EC" id="3.1.3.5" evidence="1"/>